<name>A0A8T1W4E0_9STRA</name>
<evidence type="ECO:0000313" key="2">
    <source>
        <dbReference type="Proteomes" id="UP000694044"/>
    </source>
</evidence>
<proteinExistence type="predicted"/>
<dbReference type="Proteomes" id="UP000694044">
    <property type="component" value="Unassembled WGS sequence"/>
</dbReference>
<accession>A0A8T1W4E0</accession>
<reference evidence="1" key="1">
    <citation type="submission" date="2021-02" db="EMBL/GenBank/DDBJ databases">
        <authorList>
            <person name="Palmer J.M."/>
        </authorList>
    </citation>
    <scope>NUCLEOTIDE SEQUENCE</scope>
    <source>
        <strain evidence="1">SCRP734</strain>
    </source>
</reference>
<comment type="caution">
    <text evidence="1">The sequence shown here is derived from an EMBL/GenBank/DDBJ whole genome shotgun (WGS) entry which is preliminary data.</text>
</comment>
<dbReference type="OrthoDB" id="92088at2759"/>
<keyword evidence="2" id="KW-1185">Reference proteome</keyword>
<dbReference type="AlphaFoldDB" id="A0A8T1W4E0"/>
<gene>
    <name evidence="1" type="ORF">PHYPSEUDO_012973</name>
</gene>
<evidence type="ECO:0000313" key="1">
    <source>
        <dbReference type="EMBL" id="KAG7388171.1"/>
    </source>
</evidence>
<organism evidence="1 2">
    <name type="scientific">Phytophthora pseudosyringae</name>
    <dbReference type="NCBI Taxonomy" id="221518"/>
    <lineage>
        <taxon>Eukaryota</taxon>
        <taxon>Sar</taxon>
        <taxon>Stramenopiles</taxon>
        <taxon>Oomycota</taxon>
        <taxon>Peronosporomycetes</taxon>
        <taxon>Peronosporales</taxon>
        <taxon>Peronosporaceae</taxon>
        <taxon>Phytophthora</taxon>
    </lineage>
</organism>
<evidence type="ECO:0008006" key="3">
    <source>
        <dbReference type="Google" id="ProtNLM"/>
    </source>
</evidence>
<protein>
    <recommendedName>
        <fullName evidence="3">PX domain-containing protein</fullName>
    </recommendedName>
</protein>
<dbReference type="EMBL" id="JAGDFM010000065">
    <property type="protein sequence ID" value="KAG7388171.1"/>
    <property type="molecule type" value="Genomic_DNA"/>
</dbReference>
<sequence length="199" mass="22546">MPTTDVSSLEPLTPAVVTRSDEVGEATTIPQPLKPEAQQHLNHDAHRRWRASTSLEFLKKVNGFDVLETRTDEARTVFYVLEVHLSRPTTAASALRVERSFTEFEELRQGIQSVVSTVPPCTCQYCLDFLVYVRFNLFQPRGVVKLIAGTQTRKKILAQFMGDMVAMGRRRVEKAGKRECDAQLLIPILLDEFLRGTVR</sequence>